<dbReference type="Gene3D" id="1.10.10.60">
    <property type="entry name" value="Homeodomain-like"/>
    <property type="match status" value="1"/>
</dbReference>
<dbReference type="InterPro" id="IPR001005">
    <property type="entry name" value="SANT/Myb"/>
</dbReference>
<evidence type="ECO:0000256" key="1">
    <source>
        <dbReference type="ARBA" id="ARBA00004123"/>
    </source>
</evidence>
<dbReference type="InterPro" id="IPR050560">
    <property type="entry name" value="MYB_TF"/>
</dbReference>
<dbReference type="PANTHER" id="PTHR45614">
    <property type="entry name" value="MYB PROTEIN-RELATED"/>
    <property type="match status" value="1"/>
</dbReference>
<reference evidence="5 6" key="1">
    <citation type="journal article" date="2021" name="Comput. Struct. Biotechnol. J.">
        <title>De novo genome assembly of the potent medicinal plant Rehmannia glutinosa using nanopore technology.</title>
        <authorList>
            <person name="Ma L."/>
            <person name="Dong C."/>
            <person name="Song C."/>
            <person name="Wang X."/>
            <person name="Zheng X."/>
            <person name="Niu Y."/>
            <person name="Chen S."/>
            <person name="Feng W."/>
        </authorList>
    </citation>
    <scope>NUCLEOTIDE SEQUENCE [LARGE SCALE GENOMIC DNA]</scope>
    <source>
        <strain evidence="5">DH-2019</strain>
    </source>
</reference>
<dbReference type="Proteomes" id="UP001318860">
    <property type="component" value="Unassembled WGS sequence"/>
</dbReference>
<dbReference type="Pfam" id="PF00249">
    <property type="entry name" value="Myb_DNA-binding"/>
    <property type="match status" value="1"/>
</dbReference>
<evidence type="ECO:0000259" key="3">
    <source>
        <dbReference type="PROSITE" id="PS50090"/>
    </source>
</evidence>
<organism evidence="5 6">
    <name type="scientific">Rehmannia glutinosa</name>
    <name type="common">Chinese foxglove</name>
    <dbReference type="NCBI Taxonomy" id="99300"/>
    <lineage>
        <taxon>Eukaryota</taxon>
        <taxon>Viridiplantae</taxon>
        <taxon>Streptophyta</taxon>
        <taxon>Embryophyta</taxon>
        <taxon>Tracheophyta</taxon>
        <taxon>Spermatophyta</taxon>
        <taxon>Magnoliopsida</taxon>
        <taxon>eudicotyledons</taxon>
        <taxon>Gunneridae</taxon>
        <taxon>Pentapetalae</taxon>
        <taxon>asterids</taxon>
        <taxon>lamiids</taxon>
        <taxon>Lamiales</taxon>
        <taxon>Orobanchaceae</taxon>
        <taxon>Rehmannieae</taxon>
        <taxon>Rehmannia</taxon>
    </lineage>
</organism>
<dbReference type="PROSITE" id="PS51294">
    <property type="entry name" value="HTH_MYB"/>
    <property type="match status" value="1"/>
</dbReference>
<sequence length="285" mass="32085">MESNTKFGNDLNAPPPPMGLSNINLKPEILDDDFCIDNLSSSKGYLQDFQNLDHFPLTAPSFNLDTEIQSNGFDPFYHVSSVDFGLYDYKPYEENGSISAAMQDFQVGEFLNFPNRKNSLMEIETALKYHDLPLSFVVPDESSCVTADNLGSIQSLNSNESEFALTKRSGRGQKISKSAKGSGQLKRTGLNDLWCNMQTVDPSGGEIWCEKMVKYRANAEGEDWQAKDVWTEDEDRILIEVHAKVGNKWAEIAKSLPGRTENSIKNHWNAKEETIFETKMQDQMA</sequence>
<comment type="subcellular location">
    <subcellularLocation>
        <location evidence="1">Nucleus</location>
    </subcellularLocation>
</comment>
<accession>A0ABR0WDF5</accession>
<dbReference type="SMART" id="SM00717">
    <property type="entry name" value="SANT"/>
    <property type="match status" value="1"/>
</dbReference>
<evidence type="ECO:0000313" key="5">
    <source>
        <dbReference type="EMBL" id="KAK6144873.1"/>
    </source>
</evidence>
<evidence type="ECO:0008006" key="7">
    <source>
        <dbReference type="Google" id="ProtNLM"/>
    </source>
</evidence>
<dbReference type="EMBL" id="JABTTQ020000012">
    <property type="protein sequence ID" value="KAK6144873.1"/>
    <property type="molecule type" value="Genomic_DNA"/>
</dbReference>
<dbReference type="PROSITE" id="PS50090">
    <property type="entry name" value="MYB_LIKE"/>
    <property type="match status" value="1"/>
</dbReference>
<feature type="domain" description="Myb-like" evidence="3">
    <location>
        <begin position="227"/>
        <end position="269"/>
    </location>
</feature>
<name>A0ABR0WDF5_REHGL</name>
<dbReference type="SUPFAM" id="SSF46689">
    <property type="entry name" value="Homeodomain-like"/>
    <property type="match status" value="1"/>
</dbReference>
<protein>
    <recommendedName>
        <fullName evidence="7">R2R3-MYB protein</fullName>
    </recommendedName>
</protein>
<dbReference type="InterPro" id="IPR017930">
    <property type="entry name" value="Myb_dom"/>
</dbReference>
<keyword evidence="2" id="KW-0539">Nucleus</keyword>
<evidence type="ECO:0000313" key="6">
    <source>
        <dbReference type="Proteomes" id="UP001318860"/>
    </source>
</evidence>
<dbReference type="InterPro" id="IPR009057">
    <property type="entry name" value="Homeodomain-like_sf"/>
</dbReference>
<feature type="domain" description="HTH myb-type" evidence="4">
    <location>
        <begin position="227"/>
        <end position="269"/>
    </location>
</feature>
<comment type="caution">
    <text evidence="5">The sequence shown here is derived from an EMBL/GenBank/DDBJ whole genome shotgun (WGS) entry which is preliminary data.</text>
</comment>
<keyword evidence="6" id="KW-1185">Reference proteome</keyword>
<gene>
    <name evidence="5" type="ORF">DH2020_021693</name>
</gene>
<evidence type="ECO:0000256" key="2">
    <source>
        <dbReference type="ARBA" id="ARBA00023242"/>
    </source>
</evidence>
<proteinExistence type="predicted"/>
<dbReference type="CDD" id="cd00167">
    <property type="entry name" value="SANT"/>
    <property type="match status" value="1"/>
</dbReference>
<dbReference type="PANTHER" id="PTHR45614:SF218">
    <property type="entry name" value="TRANSCRIPTION FACTOR MYB119-RELATED"/>
    <property type="match status" value="1"/>
</dbReference>
<evidence type="ECO:0000259" key="4">
    <source>
        <dbReference type="PROSITE" id="PS51294"/>
    </source>
</evidence>